<evidence type="ECO:0000313" key="1">
    <source>
        <dbReference type="EMBL" id="QES58021.1"/>
    </source>
</evidence>
<sequence>MPATSDVPQPQHRRLRLREVADLDDTAFSDYLQDRFDHLVTAAIADAAGYLRPAQHDLLHAPGRLHDLRDALTFAEGDLQVAVERMTYRRDPRTARTSRQLRQVRTALHQVHREAAALRRAESRTRDAAAGTASTDTVTTARGWLAHAYPARFTQLLAQAQAAAGLPARPLAKDIFDTIEEGWADGHLTAPSTPGVEQLLARGVVAFRSAVADDARDQNDRDPALRHPLLQRRWNTALEELATLTVPLARASSPSALGALPGDFFHLPEQDAFKILNARRFLVAIWQRRAEQARLIHQYAGTVTDRRGAAPDHDLRFQALDAALDRLVAEHPAAAARILARLRPYAAADGRLEEDVFTPALRAQAKREVLADLAAIRGPDVFLPSAIASRPVLAATAALAVR</sequence>
<dbReference type="Proteomes" id="UP000324101">
    <property type="component" value="Chromosome"/>
</dbReference>
<organism evidence="1 2">
    <name type="scientific">Streptomyces venezuelae</name>
    <dbReference type="NCBI Taxonomy" id="54571"/>
    <lineage>
        <taxon>Bacteria</taxon>
        <taxon>Bacillati</taxon>
        <taxon>Actinomycetota</taxon>
        <taxon>Actinomycetes</taxon>
        <taxon>Kitasatosporales</taxon>
        <taxon>Streptomycetaceae</taxon>
        <taxon>Streptomyces</taxon>
    </lineage>
</organism>
<proteinExistence type="predicted"/>
<accession>A0A5P2DXP1</accession>
<dbReference type="AlphaFoldDB" id="A0A5P2DXP1"/>
<protein>
    <submittedName>
        <fullName evidence="1">Uncharacterized protein</fullName>
    </submittedName>
</protein>
<evidence type="ECO:0000313" key="2">
    <source>
        <dbReference type="Proteomes" id="UP000324101"/>
    </source>
</evidence>
<name>A0A5P2DXP1_STRVZ</name>
<dbReference type="OrthoDB" id="3987725at2"/>
<reference evidence="1 2" key="1">
    <citation type="submission" date="2018-05" db="EMBL/GenBank/DDBJ databases">
        <title>Streptomyces venezuelae.</title>
        <authorList>
            <person name="Kim W."/>
            <person name="Lee N."/>
            <person name="Cho B.-K."/>
        </authorList>
    </citation>
    <scope>NUCLEOTIDE SEQUENCE [LARGE SCALE GENOMIC DNA]</scope>
    <source>
        <strain evidence="1 2">ATCC 21018</strain>
    </source>
</reference>
<gene>
    <name evidence="1" type="ORF">DEJ51_30935</name>
</gene>
<dbReference type="RefSeq" id="WP_150260932.1">
    <property type="nucleotide sequence ID" value="NZ_CP029189.1"/>
</dbReference>
<dbReference type="EMBL" id="CP029189">
    <property type="protein sequence ID" value="QES58021.1"/>
    <property type="molecule type" value="Genomic_DNA"/>
</dbReference>